<name>A0A4U9DBG6_RAOTE</name>
<proteinExistence type="predicted"/>
<keyword evidence="2" id="KW-0479">Metal-binding</keyword>
<comment type="cofactor">
    <cofactor evidence="1">
        <name>NAD(+)</name>
        <dbReference type="ChEBI" id="CHEBI:57540"/>
    </cofactor>
</comment>
<keyword evidence="5" id="KW-0464">Manganese</keyword>
<accession>A0A4U9DBG6</accession>
<evidence type="ECO:0000256" key="1">
    <source>
        <dbReference type="ARBA" id="ARBA00001911"/>
    </source>
</evidence>
<evidence type="ECO:0000256" key="2">
    <source>
        <dbReference type="ARBA" id="ARBA00022723"/>
    </source>
</evidence>
<evidence type="ECO:0000256" key="6">
    <source>
        <dbReference type="ARBA" id="ARBA00023295"/>
    </source>
</evidence>
<dbReference type="Proteomes" id="UP000339249">
    <property type="component" value="Unassembled WGS sequence"/>
</dbReference>
<keyword evidence="3 8" id="KW-0378">Hydrolase</keyword>
<evidence type="ECO:0000256" key="4">
    <source>
        <dbReference type="ARBA" id="ARBA00023027"/>
    </source>
</evidence>
<dbReference type="SUPFAM" id="SSF56327">
    <property type="entry name" value="LDH C-terminal domain-like"/>
    <property type="match status" value="1"/>
</dbReference>
<dbReference type="GO" id="GO:0004557">
    <property type="term" value="F:alpha-galactosidase activity"/>
    <property type="evidence" value="ECO:0007669"/>
    <property type="project" value="UniProtKB-EC"/>
</dbReference>
<dbReference type="PANTHER" id="PTHR32092:SF6">
    <property type="entry name" value="ALPHA-GALACTOSIDASE"/>
    <property type="match status" value="1"/>
</dbReference>
<evidence type="ECO:0000256" key="3">
    <source>
        <dbReference type="ARBA" id="ARBA00022801"/>
    </source>
</evidence>
<keyword evidence="6 8" id="KW-0326">Glycosidase</keyword>
<evidence type="ECO:0000259" key="7">
    <source>
        <dbReference type="Pfam" id="PF11975"/>
    </source>
</evidence>
<organism evidence="8 9">
    <name type="scientific">Raoultella terrigena</name>
    <name type="common">Klebsiella terrigena</name>
    <dbReference type="NCBI Taxonomy" id="577"/>
    <lineage>
        <taxon>Bacteria</taxon>
        <taxon>Pseudomonadati</taxon>
        <taxon>Pseudomonadota</taxon>
        <taxon>Gammaproteobacteria</taxon>
        <taxon>Enterobacterales</taxon>
        <taxon>Enterobacteriaceae</taxon>
        <taxon>Klebsiella/Raoultella group</taxon>
        <taxon>Raoultella</taxon>
    </lineage>
</organism>
<dbReference type="InterPro" id="IPR001088">
    <property type="entry name" value="Glyco_hydro_4"/>
</dbReference>
<dbReference type="GO" id="GO:0046872">
    <property type="term" value="F:metal ion binding"/>
    <property type="evidence" value="ECO:0007669"/>
    <property type="project" value="UniProtKB-KW"/>
</dbReference>
<dbReference type="GO" id="GO:0016616">
    <property type="term" value="F:oxidoreductase activity, acting on the CH-OH group of donors, NAD or NADP as acceptor"/>
    <property type="evidence" value="ECO:0007669"/>
    <property type="project" value="InterPro"/>
</dbReference>
<evidence type="ECO:0000313" key="8">
    <source>
        <dbReference type="EMBL" id="VTN13323.1"/>
    </source>
</evidence>
<dbReference type="GO" id="GO:0005975">
    <property type="term" value="P:carbohydrate metabolic process"/>
    <property type="evidence" value="ECO:0007669"/>
    <property type="project" value="InterPro"/>
</dbReference>
<sequence length="177" mass="19997">MVYQAGREDLIARYQVPLDEYPKRCVEQVANWHKELETYKTSDRIDIKPSREYASTIMNAIWTGEPSVVYGNVRNDGLIDNLPQGCCVEVACLVDANGIQPTKVGKLPAHLAAIMQTNINVQTLLTEAILSENRDYVYYATMMDPHTAAVLGIEEIYALVDDLIASHGEWLPEWVRR</sequence>
<dbReference type="EC" id="3.2.1.22" evidence="8"/>
<protein>
    <submittedName>
        <fullName evidence="8">Alpha-galactosidase</fullName>
        <ecNumber evidence="8">3.2.1.22</ecNumber>
    </submittedName>
</protein>
<dbReference type="InterPro" id="IPR022616">
    <property type="entry name" value="Glyco_hydro_4_C"/>
</dbReference>
<dbReference type="PANTHER" id="PTHR32092">
    <property type="entry name" value="6-PHOSPHO-BETA-GLUCOSIDASE-RELATED"/>
    <property type="match status" value="1"/>
</dbReference>
<reference evidence="8 9" key="1">
    <citation type="submission" date="2019-04" db="EMBL/GenBank/DDBJ databases">
        <authorList>
            <consortium name="Pathogen Informatics"/>
        </authorList>
    </citation>
    <scope>NUCLEOTIDE SEQUENCE [LARGE SCALE GENOMIC DNA]</scope>
    <source>
        <strain evidence="8 9">NCTC9185</strain>
    </source>
</reference>
<keyword evidence="4" id="KW-0520">NAD</keyword>
<dbReference type="Gene3D" id="3.90.110.10">
    <property type="entry name" value="Lactate dehydrogenase/glycoside hydrolase, family 4, C-terminal"/>
    <property type="match status" value="1"/>
</dbReference>
<evidence type="ECO:0000256" key="5">
    <source>
        <dbReference type="ARBA" id="ARBA00023211"/>
    </source>
</evidence>
<gene>
    <name evidence="8" type="primary">melA_2</name>
    <name evidence="8" type="ORF">NCTC9185_05353</name>
</gene>
<feature type="domain" description="Glycosyl hydrolase family 4 C-terminal" evidence="7">
    <location>
        <begin position="8"/>
        <end position="147"/>
    </location>
</feature>
<dbReference type="AlphaFoldDB" id="A0A4U9DBG6"/>
<evidence type="ECO:0000313" key="9">
    <source>
        <dbReference type="Proteomes" id="UP000339249"/>
    </source>
</evidence>
<dbReference type="EMBL" id="CABDVU010000001">
    <property type="protein sequence ID" value="VTN13323.1"/>
    <property type="molecule type" value="Genomic_DNA"/>
</dbReference>
<dbReference type="Pfam" id="PF11975">
    <property type="entry name" value="Glyco_hydro_4C"/>
    <property type="match status" value="1"/>
</dbReference>
<dbReference type="InterPro" id="IPR015955">
    <property type="entry name" value="Lactate_DH/Glyco_Ohase_4_C"/>
</dbReference>